<evidence type="ECO:0000256" key="1">
    <source>
        <dbReference type="ARBA" id="ARBA00004141"/>
    </source>
</evidence>
<dbReference type="GO" id="GO:0001508">
    <property type="term" value="P:action potential"/>
    <property type="evidence" value="ECO:0007669"/>
    <property type="project" value="TreeGrafter"/>
</dbReference>
<evidence type="ECO:0000313" key="10">
    <source>
        <dbReference type="EMBL" id="QHJ74329.1"/>
    </source>
</evidence>
<dbReference type="EMBL" id="MN794232">
    <property type="protein sequence ID" value="QHJ74329.1"/>
    <property type="molecule type" value="Genomic_DNA"/>
</dbReference>
<keyword evidence="4 8" id="KW-1133">Transmembrane helix</keyword>
<feature type="transmembrane region" description="Helical" evidence="8">
    <location>
        <begin position="21"/>
        <end position="46"/>
    </location>
</feature>
<name>A0A6B9ST42_9CAUD</name>
<gene>
    <name evidence="10" type="ORF">VH12019_00002</name>
</gene>
<evidence type="ECO:0000256" key="6">
    <source>
        <dbReference type="ARBA" id="ARBA00023136"/>
    </source>
</evidence>
<keyword evidence="3 8" id="KW-0812">Transmembrane</keyword>
<proteinExistence type="predicted"/>
<evidence type="ECO:0000256" key="5">
    <source>
        <dbReference type="ARBA" id="ARBA00023065"/>
    </source>
</evidence>
<keyword evidence="7" id="KW-0407">Ion channel</keyword>
<accession>A0A6B9ST42</accession>
<dbReference type="PANTHER" id="PTHR11537">
    <property type="entry name" value="VOLTAGE-GATED POTASSIUM CHANNEL"/>
    <property type="match status" value="1"/>
</dbReference>
<dbReference type="InterPro" id="IPR013099">
    <property type="entry name" value="K_chnl_dom"/>
</dbReference>
<dbReference type="PANTHER" id="PTHR11537:SF254">
    <property type="entry name" value="POTASSIUM VOLTAGE-GATED CHANNEL PROTEIN SHAB"/>
    <property type="match status" value="1"/>
</dbReference>
<comment type="subcellular location">
    <subcellularLocation>
        <location evidence="1">Membrane</location>
        <topology evidence="1">Multi-pass membrane protein</topology>
    </subcellularLocation>
</comment>
<organism evidence="10 11">
    <name type="scientific">Vibrio phage VH1_2019</name>
    <dbReference type="NCBI Taxonomy" id="2686307"/>
    <lineage>
        <taxon>Viruses</taxon>
        <taxon>Duplodnaviria</taxon>
        <taxon>Heunggongvirae</taxon>
        <taxon>Uroviricota</taxon>
        <taxon>Caudoviricetes</taxon>
        <taxon>Pantevenvirales</taxon>
        <taxon>Straboviridae</taxon>
        <taxon>Schizotequatrovirus</taxon>
        <taxon>Schizotequatrovirus KVP40</taxon>
    </lineage>
</organism>
<keyword evidence="6 8" id="KW-0472">Membrane</keyword>
<evidence type="ECO:0000259" key="9">
    <source>
        <dbReference type="Pfam" id="PF07885"/>
    </source>
</evidence>
<keyword evidence="2" id="KW-0813">Transport</keyword>
<dbReference type="InterPro" id="IPR028325">
    <property type="entry name" value="VG_K_chnl"/>
</dbReference>
<feature type="transmembrane region" description="Helical" evidence="8">
    <location>
        <begin position="86"/>
        <end position="110"/>
    </location>
</feature>
<evidence type="ECO:0000256" key="4">
    <source>
        <dbReference type="ARBA" id="ARBA00022989"/>
    </source>
</evidence>
<evidence type="ECO:0000256" key="2">
    <source>
        <dbReference type="ARBA" id="ARBA00022448"/>
    </source>
</evidence>
<reference evidence="10 11" key="1">
    <citation type="submission" date="2019-12" db="EMBL/GenBank/DDBJ databases">
        <authorList>
            <person name="Harris M."/>
            <person name="Ho T.C."/>
            <person name="Fruchtman H."/>
            <person name="Garin M."/>
            <person name="Kubatin V."/>
            <person name="Lu T."/>
            <person name="Xue L."/>
            <person name="Marr M.T."/>
        </authorList>
    </citation>
    <scope>NUCLEOTIDE SEQUENCE [LARGE SCALE GENOMIC DNA]</scope>
</reference>
<keyword evidence="5" id="KW-0406">Ion transport</keyword>
<sequence length="228" mass="25761">MKRFKKHIKKYDEHGVVQYNMLMIFALIVTISMSIALVASNILFAFELSASNANIKTPGDAFWTVWMAMSTIGFGDHYPVTTGGRFVIGSMFVVGASLIGLNIGIANAWITSKFDKSIQNRVLKSQNDALLQKLDRLETHLGIGQEVLFSKDAHGIDTMIDQYFDSNDKAERFVTLGQDDSGRYVVAINQQIIETQKTSLKWHTFIKEDDATKFYKDTSELFHTELFI</sequence>
<dbReference type="GO" id="GO:0008076">
    <property type="term" value="C:voltage-gated potassium channel complex"/>
    <property type="evidence" value="ECO:0007669"/>
    <property type="project" value="InterPro"/>
</dbReference>
<evidence type="ECO:0000256" key="7">
    <source>
        <dbReference type="ARBA" id="ARBA00023303"/>
    </source>
</evidence>
<dbReference type="Proteomes" id="UP000464957">
    <property type="component" value="Segment"/>
</dbReference>
<evidence type="ECO:0000256" key="3">
    <source>
        <dbReference type="ARBA" id="ARBA00022692"/>
    </source>
</evidence>
<dbReference type="SUPFAM" id="SSF81324">
    <property type="entry name" value="Voltage-gated potassium channels"/>
    <property type="match status" value="1"/>
</dbReference>
<dbReference type="GO" id="GO:0005249">
    <property type="term" value="F:voltage-gated potassium channel activity"/>
    <property type="evidence" value="ECO:0007669"/>
    <property type="project" value="InterPro"/>
</dbReference>
<dbReference type="Pfam" id="PF07885">
    <property type="entry name" value="Ion_trans_2"/>
    <property type="match status" value="1"/>
</dbReference>
<protein>
    <recommendedName>
        <fullName evidence="9">Potassium channel domain-containing protein</fullName>
    </recommendedName>
</protein>
<feature type="domain" description="Potassium channel" evidence="9">
    <location>
        <begin position="41"/>
        <end position="110"/>
    </location>
</feature>
<dbReference type="Gene3D" id="1.10.287.70">
    <property type="match status" value="1"/>
</dbReference>
<evidence type="ECO:0000256" key="8">
    <source>
        <dbReference type="SAM" id="Phobius"/>
    </source>
</evidence>
<evidence type="ECO:0000313" key="11">
    <source>
        <dbReference type="Proteomes" id="UP000464957"/>
    </source>
</evidence>